<sequence length="296" mass="30990">MTTDVRRPGGPGFLGGRVVSRIGYGAMQLARLRDDRAAAVTLLRRALDLGVDHLDTAQVYGNGYVNGLLRAAIDPADHAVVSTKVGIAANPGGKQPMRPAQRPAELRVGVEDNLRSLGAEQIAVVNLRRMDVGAGFPLPRDQVVDLEDQLAVLMALRDAGKIGAIGLSGVDFDGLRRAIPAGITCVQNSYSVLTRDHEDMLKLSEAEGIAWVPYYPLGGATPGVPKVTDDPVVRDTARALNVSTAQVGLAWLLRHSPNTLLIPGTSDAGHLAANVAAGDILLDDATLAALDAVAPA</sequence>
<organism evidence="3 4">
    <name type="scientific">Asanoa siamensis</name>
    <dbReference type="NCBI Taxonomy" id="926357"/>
    <lineage>
        <taxon>Bacteria</taxon>
        <taxon>Bacillati</taxon>
        <taxon>Actinomycetota</taxon>
        <taxon>Actinomycetes</taxon>
        <taxon>Micromonosporales</taxon>
        <taxon>Micromonosporaceae</taxon>
        <taxon>Asanoa</taxon>
    </lineage>
</organism>
<dbReference type="SUPFAM" id="SSF51430">
    <property type="entry name" value="NAD(P)-linked oxidoreductase"/>
    <property type="match status" value="1"/>
</dbReference>
<keyword evidence="4" id="KW-1185">Reference proteome</keyword>
<feature type="domain" description="NADP-dependent oxidoreductase" evidence="2">
    <location>
        <begin position="21"/>
        <end position="293"/>
    </location>
</feature>
<keyword evidence="1" id="KW-0560">Oxidoreductase</keyword>
<proteinExistence type="predicted"/>
<dbReference type="CDD" id="cd19088">
    <property type="entry name" value="AKR_AKR13B1"/>
    <property type="match status" value="1"/>
</dbReference>
<comment type="caution">
    <text evidence="3">The sequence shown here is derived from an EMBL/GenBank/DDBJ whole genome shotgun (WGS) entry which is preliminary data.</text>
</comment>
<dbReference type="PANTHER" id="PTHR43364">
    <property type="entry name" value="NADH-SPECIFIC METHYLGLYOXAL REDUCTASE-RELATED"/>
    <property type="match status" value="1"/>
</dbReference>
<dbReference type="PRINTS" id="PR00069">
    <property type="entry name" value="ALDKETRDTASE"/>
</dbReference>
<evidence type="ECO:0000313" key="4">
    <source>
        <dbReference type="Proteomes" id="UP000604117"/>
    </source>
</evidence>
<reference evidence="3 4" key="1">
    <citation type="submission" date="2021-01" db="EMBL/GenBank/DDBJ databases">
        <title>Whole genome shotgun sequence of Asanoa siamensis NBRC 107932.</title>
        <authorList>
            <person name="Komaki H."/>
            <person name="Tamura T."/>
        </authorList>
    </citation>
    <scope>NUCLEOTIDE SEQUENCE [LARGE SCALE GENOMIC DNA]</scope>
    <source>
        <strain evidence="3 4">NBRC 107932</strain>
    </source>
</reference>
<gene>
    <name evidence="3" type="ORF">Asi02nite_60250</name>
</gene>
<dbReference type="InterPro" id="IPR023210">
    <property type="entry name" value="NADP_OxRdtase_dom"/>
</dbReference>
<dbReference type="InterPro" id="IPR020471">
    <property type="entry name" value="AKR"/>
</dbReference>
<evidence type="ECO:0000256" key="1">
    <source>
        <dbReference type="ARBA" id="ARBA00023002"/>
    </source>
</evidence>
<name>A0ABQ4D084_9ACTN</name>
<evidence type="ECO:0000313" key="3">
    <source>
        <dbReference type="EMBL" id="GIF76507.1"/>
    </source>
</evidence>
<dbReference type="Pfam" id="PF00248">
    <property type="entry name" value="Aldo_ket_red"/>
    <property type="match status" value="1"/>
</dbReference>
<dbReference type="Gene3D" id="3.20.20.100">
    <property type="entry name" value="NADP-dependent oxidoreductase domain"/>
    <property type="match status" value="1"/>
</dbReference>
<dbReference type="Proteomes" id="UP000604117">
    <property type="component" value="Unassembled WGS sequence"/>
</dbReference>
<protein>
    <submittedName>
        <fullName evidence="3">Oxidoreductase</fullName>
    </submittedName>
</protein>
<dbReference type="InterPro" id="IPR036812">
    <property type="entry name" value="NAD(P)_OxRdtase_dom_sf"/>
</dbReference>
<accession>A0ABQ4D084</accession>
<evidence type="ECO:0000259" key="2">
    <source>
        <dbReference type="Pfam" id="PF00248"/>
    </source>
</evidence>
<dbReference type="InterPro" id="IPR050523">
    <property type="entry name" value="AKR_Detox_Biosynth"/>
</dbReference>
<dbReference type="PANTHER" id="PTHR43364:SF4">
    <property type="entry name" value="NAD(P)-LINKED OXIDOREDUCTASE SUPERFAMILY PROTEIN"/>
    <property type="match status" value="1"/>
</dbReference>
<dbReference type="EMBL" id="BONE01000063">
    <property type="protein sequence ID" value="GIF76507.1"/>
    <property type="molecule type" value="Genomic_DNA"/>
</dbReference>
<dbReference type="RefSeq" id="WP_203717380.1">
    <property type="nucleotide sequence ID" value="NZ_BONE01000063.1"/>
</dbReference>